<dbReference type="EMBL" id="JACHVS010000001">
    <property type="protein sequence ID" value="MBB2995257.1"/>
    <property type="molecule type" value="Genomic_DNA"/>
</dbReference>
<dbReference type="AlphaFoldDB" id="A0A839QHM0"/>
<protein>
    <submittedName>
        <fullName evidence="1">Uncharacterized protein</fullName>
    </submittedName>
</protein>
<proteinExistence type="predicted"/>
<organism evidence="1 2">
    <name type="scientific">Paeniglutamicibacter cryotolerans</name>
    <dbReference type="NCBI Taxonomy" id="670079"/>
    <lineage>
        <taxon>Bacteria</taxon>
        <taxon>Bacillati</taxon>
        <taxon>Actinomycetota</taxon>
        <taxon>Actinomycetes</taxon>
        <taxon>Micrococcales</taxon>
        <taxon>Micrococcaceae</taxon>
        <taxon>Paeniglutamicibacter</taxon>
    </lineage>
</organism>
<sequence length="53" mass="5650">MDLGAACTVGSAYSLAGPMEPRNRKISIRMVTGLQPDRIQGLSASRHLPGLVR</sequence>
<accession>A0A839QHM0</accession>
<keyword evidence="2" id="KW-1185">Reference proteome</keyword>
<name>A0A839QHM0_9MICC</name>
<comment type="caution">
    <text evidence="1">The sequence shown here is derived from an EMBL/GenBank/DDBJ whole genome shotgun (WGS) entry which is preliminary data.</text>
</comment>
<evidence type="ECO:0000313" key="1">
    <source>
        <dbReference type="EMBL" id="MBB2995257.1"/>
    </source>
</evidence>
<dbReference type="Proteomes" id="UP000523000">
    <property type="component" value="Unassembled WGS sequence"/>
</dbReference>
<gene>
    <name evidence="1" type="ORF">E9229_001448</name>
</gene>
<reference evidence="1 2" key="1">
    <citation type="submission" date="2020-08" db="EMBL/GenBank/DDBJ databases">
        <title>Sequencing the genomes of 1000 actinobacteria strains.</title>
        <authorList>
            <person name="Klenk H.-P."/>
        </authorList>
    </citation>
    <scope>NUCLEOTIDE SEQUENCE [LARGE SCALE GENOMIC DNA]</scope>
    <source>
        <strain evidence="1 2">DSM 22826</strain>
    </source>
</reference>
<evidence type="ECO:0000313" key="2">
    <source>
        <dbReference type="Proteomes" id="UP000523000"/>
    </source>
</evidence>